<feature type="transmembrane region" description="Helical" evidence="7">
    <location>
        <begin position="153"/>
        <end position="178"/>
    </location>
</feature>
<dbReference type="InterPro" id="IPR000515">
    <property type="entry name" value="MetI-like"/>
</dbReference>
<sequence length="294" mass="33507">MKKKVKHWAWGYMFVAPTIIGLIILNIWPIIETFILSFQKSLGFNRYEFSGLTNYIKVFSDPEVWTSLKNTFVFALISVPVGIFISLLVAWLLCKPIRGTSVYRMLFFLPMVAAPAAVTMVWTWIFNTEFGVLNYLLGFLGVQKISWLNDPRYTMFSIILIAIWSSMGQQIIILIVAIKNVPKVYYEAAELDGANERAKFFRIMMPLVSPNIFFLTVTGIIGALSQFDIVYMIYGTGNSSALDSVKTIMYQYYRAAFVSQDKPYASAIAVVTLVIIFALTVVQMKLQKKIVFYE</sequence>
<comment type="similarity">
    <text evidence="7">Belongs to the binding-protein-dependent transport system permease family.</text>
</comment>
<evidence type="ECO:0000256" key="4">
    <source>
        <dbReference type="ARBA" id="ARBA00022692"/>
    </source>
</evidence>
<accession>C6LF64</accession>
<organism evidence="9 10">
    <name type="scientific">Marvinbryantia formatexigens DSM 14469</name>
    <dbReference type="NCBI Taxonomy" id="478749"/>
    <lineage>
        <taxon>Bacteria</taxon>
        <taxon>Bacillati</taxon>
        <taxon>Bacillota</taxon>
        <taxon>Clostridia</taxon>
        <taxon>Lachnospirales</taxon>
        <taxon>Lachnospiraceae</taxon>
        <taxon>Marvinbryantia</taxon>
    </lineage>
</organism>
<dbReference type="eggNOG" id="COG1175">
    <property type="taxonomic scope" value="Bacteria"/>
</dbReference>
<dbReference type="PANTHER" id="PTHR30193">
    <property type="entry name" value="ABC TRANSPORTER PERMEASE PROTEIN"/>
    <property type="match status" value="1"/>
</dbReference>
<evidence type="ECO:0000256" key="7">
    <source>
        <dbReference type="RuleBase" id="RU363032"/>
    </source>
</evidence>
<comment type="subcellular location">
    <subcellularLocation>
        <location evidence="1 7">Cell membrane</location>
        <topology evidence="1 7">Multi-pass membrane protein</topology>
    </subcellularLocation>
</comment>
<feature type="transmembrane region" description="Helical" evidence="7">
    <location>
        <begin position="264"/>
        <end position="282"/>
    </location>
</feature>
<evidence type="ECO:0000256" key="2">
    <source>
        <dbReference type="ARBA" id="ARBA00022448"/>
    </source>
</evidence>
<dbReference type="RefSeq" id="WP_006862057.1">
    <property type="nucleotide sequence ID" value="NZ_ACCL02000009.1"/>
</dbReference>
<evidence type="ECO:0000259" key="8">
    <source>
        <dbReference type="PROSITE" id="PS50928"/>
    </source>
</evidence>
<keyword evidence="6 7" id="KW-0472">Membrane</keyword>
<feature type="domain" description="ABC transmembrane type-1" evidence="8">
    <location>
        <begin position="68"/>
        <end position="283"/>
    </location>
</feature>
<evidence type="ECO:0000256" key="3">
    <source>
        <dbReference type="ARBA" id="ARBA00022475"/>
    </source>
</evidence>
<keyword evidence="3" id="KW-1003">Cell membrane</keyword>
<dbReference type="Pfam" id="PF00528">
    <property type="entry name" value="BPD_transp_1"/>
    <property type="match status" value="1"/>
</dbReference>
<dbReference type="STRING" id="168384.SAMN05660368_02320"/>
<dbReference type="InterPro" id="IPR035906">
    <property type="entry name" value="MetI-like_sf"/>
</dbReference>
<dbReference type="GO" id="GO:0005886">
    <property type="term" value="C:plasma membrane"/>
    <property type="evidence" value="ECO:0007669"/>
    <property type="project" value="UniProtKB-SubCell"/>
</dbReference>
<dbReference type="PROSITE" id="PS50928">
    <property type="entry name" value="ABC_TM1"/>
    <property type="match status" value="1"/>
</dbReference>
<reference evidence="9" key="1">
    <citation type="submission" date="2009-07" db="EMBL/GenBank/DDBJ databases">
        <authorList>
            <person name="Weinstock G."/>
            <person name="Sodergren E."/>
            <person name="Clifton S."/>
            <person name="Fulton L."/>
            <person name="Fulton B."/>
            <person name="Courtney L."/>
            <person name="Fronick C."/>
            <person name="Harrison M."/>
            <person name="Strong C."/>
            <person name="Farmer C."/>
            <person name="Delahaunty K."/>
            <person name="Markovic C."/>
            <person name="Hall O."/>
            <person name="Minx P."/>
            <person name="Tomlinson C."/>
            <person name="Mitreva M."/>
            <person name="Nelson J."/>
            <person name="Hou S."/>
            <person name="Wollam A."/>
            <person name="Pepin K.H."/>
            <person name="Johnson M."/>
            <person name="Bhonagiri V."/>
            <person name="Nash W.E."/>
            <person name="Warren W."/>
            <person name="Chinwalla A."/>
            <person name="Mardis E.R."/>
            <person name="Wilson R.K."/>
        </authorList>
    </citation>
    <scope>NUCLEOTIDE SEQUENCE [LARGE SCALE GENOMIC DNA]</scope>
    <source>
        <strain evidence="9">DSM 14469</strain>
    </source>
</reference>
<protein>
    <submittedName>
        <fullName evidence="9">ABC transporter, permease protein</fullName>
    </submittedName>
</protein>
<dbReference type="PANTHER" id="PTHR30193:SF37">
    <property type="entry name" value="INNER MEMBRANE ABC TRANSPORTER PERMEASE PROTEIN YCJO"/>
    <property type="match status" value="1"/>
</dbReference>
<evidence type="ECO:0000313" key="10">
    <source>
        <dbReference type="Proteomes" id="UP000005561"/>
    </source>
</evidence>
<dbReference type="CDD" id="cd06261">
    <property type="entry name" value="TM_PBP2"/>
    <property type="match status" value="1"/>
</dbReference>
<proteinExistence type="inferred from homology"/>
<evidence type="ECO:0000256" key="6">
    <source>
        <dbReference type="ARBA" id="ARBA00023136"/>
    </source>
</evidence>
<evidence type="ECO:0000256" key="1">
    <source>
        <dbReference type="ARBA" id="ARBA00004651"/>
    </source>
</evidence>
<name>C6LF64_9FIRM</name>
<dbReference type="Proteomes" id="UP000005561">
    <property type="component" value="Unassembled WGS sequence"/>
</dbReference>
<dbReference type="EMBL" id="ACCL02000009">
    <property type="protein sequence ID" value="EET60803.1"/>
    <property type="molecule type" value="Genomic_DNA"/>
</dbReference>
<dbReference type="AlphaFoldDB" id="C6LF64"/>
<feature type="transmembrane region" description="Helical" evidence="7">
    <location>
        <begin position="212"/>
        <end position="234"/>
    </location>
</feature>
<dbReference type="SUPFAM" id="SSF161098">
    <property type="entry name" value="MetI-like"/>
    <property type="match status" value="1"/>
</dbReference>
<feature type="transmembrane region" description="Helical" evidence="7">
    <location>
        <begin position="72"/>
        <end position="94"/>
    </location>
</feature>
<gene>
    <name evidence="9" type="ORF">BRYFOR_07266</name>
</gene>
<evidence type="ECO:0000313" key="9">
    <source>
        <dbReference type="EMBL" id="EET60803.1"/>
    </source>
</evidence>
<keyword evidence="10" id="KW-1185">Reference proteome</keyword>
<comment type="caution">
    <text evidence="9">The sequence shown here is derived from an EMBL/GenBank/DDBJ whole genome shotgun (WGS) entry which is preliminary data.</text>
</comment>
<feature type="transmembrane region" description="Helical" evidence="7">
    <location>
        <begin position="12"/>
        <end position="31"/>
    </location>
</feature>
<keyword evidence="4 7" id="KW-0812">Transmembrane</keyword>
<dbReference type="GO" id="GO:0055085">
    <property type="term" value="P:transmembrane transport"/>
    <property type="evidence" value="ECO:0007669"/>
    <property type="project" value="InterPro"/>
</dbReference>
<keyword evidence="2 7" id="KW-0813">Transport</keyword>
<dbReference type="InterPro" id="IPR051393">
    <property type="entry name" value="ABC_transporter_permease"/>
</dbReference>
<feature type="transmembrane region" description="Helical" evidence="7">
    <location>
        <begin position="106"/>
        <end position="126"/>
    </location>
</feature>
<dbReference type="Gene3D" id="1.10.3720.10">
    <property type="entry name" value="MetI-like"/>
    <property type="match status" value="1"/>
</dbReference>
<keyword evidence="5 7" id="KW-1133">Transmembrane helix</keyword>
<evidence type="ECO:0000256" key="5">
    <source>
        <dbReference type="ARBA" id="ARBA00022989"/>
    </source>
</evidence>